<gene>
    <name evidence="2" type="ORF">L3X38_004802</name>
</gene>
<proteinExistence type="predicted"/>
<dbReference type="InterPro" id="IPR043128">
    <property type="entry name" value="Rev_trsase/Diguanyl_cyclase"/>
</dbReference>
<name>A0AAD4ZPR3_PRUDU</name>
<dbReference type="InterPro" id="IPR053134">
    <property type="entry name" value="RNA-dir_DNA_polymerase"/>
</dbReference>
<dbReference type="SUPFAM" id="SSF56672">
    <property type="entry name" value="DNA/RNA polymerases"/>
    <property type="match status" value="1"/>
</dbReference>
<accession>A0AAD4ZPR3</accession>
<protein>
    <recommendedName>
        <fullName evidence="1">Reverse transcriptase domain-containing protein</fullName>
    </recommendedName>
</protein>
<comment type="caution">
    <text evidence="2">The sequence shown here is derived from an EMBL/GenBank/DDBJ whole genome shotgun (WGS) entry which is preliminary data.</text>
</comment>
<dbReference type="Gene3D" id="3.30.70.270">
    <property type="match status" value="1"/>
</dbReference>
<keyword evidence="3" id="KW-1185">Reference proteome</keyword>
<dbReference type="AlphaFoldDB" id="A0AAD4ZPR3"/>
<dbReference type="Proteomes" id="UP001054821">
    <property type="component" value="Chromosome 1"/>
</dbReference>
<dbReference type="PANTHER" id="PTHR24559">
    <property type="entry name" value="TRANSPOSON TY3-I GAG-POL POLYPROTEIN"/>
    <property type="match status" value="1"/>
</dbReference>
<evidence type="ECO:0000313" key="3">
    <source>
        <dbReference type="Proteomes" id="UP001054821"/>
    </source>
</evidence>
<dbReference type="Pfam" id="PF00078">
    <property type="entry name" value="RVT_1"/>
    <property type="match status" value="1"/>
</dbReference>
<dbReference type="EMBL" id="JAJFAZ020000001">
    <property type="protein sequence ID" value="KAI5351911.1"/>
    <property type="molecule type" value="Genomic_DNA"/>
</dbReference>
<evidence type="ECO:0000259" key="1">
    <source>
        <dbReference type="Pfam" id="PF00078"/>
    </source>
</evidence>
<dbReference type="InterPro" id="IPR000477">
    <property type="entry name" value="RT_dom"/>
</dbReference>
<sequence>MVSKKDGRWRICVDYINLNKVCSKDCYSIPKIDQMVDAIVGYELISFLDAYSGHNQIPMAVEDQEKTTFITERDLYCYMVPFGLKNAWSAYQSLVKGMFKCQIGKTMEVYIDDMSDICKKSSAY</sequence>
<dbReference type="InterPro" id="IPR043502">
    <property type="entry name" value="DNA/RNA_pol_sf"/>
</dbReference>
<dbReference type="Gene3D" id="3.10.10.10">
    <property type="entry name" value="HIV Type 1 Reverse Transcriptase, subunit A, domain 1"/>
    <property type="match status" value="1"/>
</dbReference>
<dbReference type="PANTHER" id="PTHR24559:SF444">
    <property type="entry name" value="REVERSE TRANSCRIPTASE DOMAIN-CONTAINING PROTEIN"/>
    <property type="match status" value="1"/>
</dbReference>
<reference evidence="2 3" key="1">
    <citation type="journal article" date="2022" name="G3 (Bethesda)">
        <title>Whole-genome sequence and methylome profiling of the almond [Prunus dulcis (Mill.) D.A. Webb] cultivar 'Nonpareil'.</title>
        <authorList>
            <person name="D'Amico-Willman K.M."/>
            <person name="Ouma W.Z."/>
            <person name="Meulia T."/>
            <person name="Sideli G.M."/>
            <person name="Gradziel T.M."/>
            <person name="Fresnedo-Ramirez J."/>
        </authorList>
    </citation>
    <scope>NUCLEOTIDE SEQUENCE [LARGE SCALE GENOMIC DNA]</scope>
    <source>
        <strain evidence="2">Clone GOH B32 T37-40</strain>
    </source>
</reference>
<dbReference type="CDD" id="cd01647">
    <property type="entry name" value="RT_LTR"/>
    <property type="match status" value="1"/>
</dbReference>
<evidence type="ECO:0000313" key="2">
    <source>
        <dbReference type="EMBL" id="KAI5351911.1"/>
    </source>
</evidence>
<feature type="domain" description="Reverse transcriptase" evidence="1">
    <location>
        <begin position="3"/>
        <end position="119"/>
    </location>
</feature>
<organism evidence="2 3">
    <name type="scientific">Prunus dulcis</name>
    <name type="common">Almond</name>
    <name type="synonym">Amygdalus dulcis</name>
    <dbReference type="NCBI Taxonomy" id="3755"/>
    <lineage>
        <taxon>Eukaryota</taxon>
        <taxon>Viridiplantae</taxon>
        <taxon>Streptophyta</taxon>
        <taxon>Embryophyta</taxon>
        <taxon>Tracheophyta</taxon>
        <taxon>Spermatophyta</taxon>
        <taxon>Magnoliopsida</taxon>
        <taxon>eudicotyledons</taxon>
        <taxon>Gunneridae</taxon>
        <taxon>Pentapetalae</taxon>
        <taxon>rosids</taxon>
        <taxon>fabids</taxon>
        <taxon>Rosales</taxon>
        <taxon>Rosaceae</taxon>
        <taxon>Amygdaloideae</taxon>
        <taxon>Amygdaleae</taxon>
        <taxon>Prunus</taxon>
    </lineage>
</organism>